<gene>
    <name evidence="3" type="primary">LOC108071276</name>
</gene>
<reference evidence="3" key="1">
    <citation type="submission" date="2025-08" db="UniProtKB">
        <authorList>
            <consortium name="RefSeq"/>
        </authorList>
    </citation>
    <scope>IDENTIFICATION</scope>
    <source>
        <strain evidence="3">14028-0561.14</strain>
        <tissue evidence="3">Whole fly</tissue>
    </source>
</reference>
<keyword evidence="2" id="KW-1185">Reference proteome</keyword>
<dbReference type="Pfam" id="PF02958">
    <property type="entry name" value="EcKL"/>
    <property type="match status" value="1"/>
</dbReference>
<dbReference type="GeneID" id="108071276"/>
<evidence type="ECO:0000259" key="1">
    <source>
        <dbReference type="SMART" id="SM00587"/>
    </source>
</evidence>
<organism evidence="2 3">
    <name type="scientific">Drosophila kikkawai</name>
    <name type="common">Fruit fly</name>
    <dbReference type="NCBI Taxonomy" id="30033"/>
    <lineage>
        <taxon>Eukaryota</taxon>
        <taxon>Metazoa</taxon>
        <taxon>Ecdysozoa</taxon>
        <taxon>Arthropoda</taxon>
        <taxon>Hexapoda</taxon>
        <taxon>Insecta</taxon>
        <taxon>Pterygota</taxon>
        <taxon>Neoptera</taxon>
        <taxon>Endopterygota</taxon>
        <taxon>Diptera</taxon>
        <taxon>Brachycera</taxon>
        <taxon>Muscomorpha</taxon>
        <taxon>Ephydroidea</taxon>
        <taxon>Drosophilidae</taxon>
        <taxon>Drosophila</taxon>
        <taxon>Sophophora</taxon>
    </lineage>
</organism>
<accession>A0A6P4HNS9</accession>
<dbReference type="InterPro" id="IPR011009">
    <property type="entry name" value="Kinase-like_dom_sf"/>
</dbReference>
<feature type="domain" description="CHK kinase-like" evidence="1">
    <location>
        <begin position="136"/>
        <end position="329"/>
    </location>
</feature>
<name>A0A6P4HNS9_DROKI</name>
<proteinExistence type="predicted"/>
<dbReference type="Proteomes" id="UP001652661">
    <property type="component" value="Chromosome 3R"/>
</dbReference>
<dbReference type="AlphaFoldDB" id="A0A6P4HNS9"/>
<dbReference type="PANTHER" id="PTHR11012:SF13">
    <property type="entry name" value="CHK KINASE-LIKE DOMAIN-CONTAINING PROTEIN-RELATED"/>
    <property type="match status" value="1"/>
</dbReference>
<evidence type="ECO:0000313" key="2">
    <source>
        <dbReference type="Proteomes" id="UP001652661"/>
    </source>
</evidence>
<dbReference type="SMART" id="SM00587">
    <property type="entry name" value="CHK"/>
    <property type="match status" value="1"/>
</dbReference>
<dbReference type="Gene3D" id="3.90.1200.10">
    <property type="match status" value="1"/>
</dbReference>
<dbReference type="RefSeq" id="XP_017017457.1">
    <property type="nucleotide sequence ID" value="XM_017161968.3"/>
</dbReference>
<protein>
    <recommendedName>
        <fullName evidence="1">CHK kinase-like domain-containing protein</fullName>
    </recommendedName>
</protein>
<evidence type="ECO:0000313" key="3">
    <source>
        <dbReference type="RefSeq" id="XP_017017457.1"/>
    </source>
</evidence>
<dbReference type="SUPFAM" id="SSF56112">
    <property type="entry name" value="Protein kinase-like (PK-like)"/>
    <property type="match status" value="1"/>
</dbReference>
<dbReference type="InterPro" id="IPR004119">
    <property type="entry name" value="EcKL"/>
</dbReference>
<dbReference type="InterPro" id="IPR015897">
    <property type="entry name" value="CHK_kinase-like"/>
</dbReference>
<dbReference type="OrthoDB" id="411145at2759"/>
<dbReference type="PANTHER" id="PTHR11012">
    <property type="entry name" value="PROTEIN KINASE-LIKE DOMAIN-CONTAINING"/>
    <property type="match status" value="1"/>
</dbReference>
<sequence length="421" mass="49006">MPEEKPHPAPEWLTKDYVEDKLKVYFKNNSLKLEKLEVKPAIPNGENYASIMTRINVEYTTKESGEKQATNFLVKTTVASKDPAAHVLKHYGIYTREMDMYEKILPQLAVIVKGELEDSMRLFAGTVNVDRERDSIIFEDLSLEKYKVACRLKKLDLEHTRLVLEKLADFHAAGAVLAERQPGIFEENFDRGFFNKHTRGYEPIMRNLLEALSRSLELQPDLKQRYQAKIDRLIDRVMDYGEQSTSINPGDFVTLTHGDIWTTNVMFQYDAEGHPFNAIFIDFQFTVWNSPALDLHYFFSTSIHENLWREKQSELVQFYFYKLVAALKKVKYSGRIPSLFEFQQQFRTKAFYAVFASLIFEPTMVYNGNEEASMEQILSSSEKGMRFKNDVYQLAEIKRKLQDTLPYLDHLGLLDEMLSAK</sequence>